<comment type="caution">
    <text evidence="3">The sequence shown here is derived from an EMBL/GenBank/DDBJ whole genome shotgun (WGS) entry which is preliminary data.</text>
</comment>
<dbReference type="InterPro" id="IPR013766">
    <property type="entry name" value="Thioredoxin_domain"/>
</dbReference>
<keyword evidence="1" id="KW-0732">Signal</keyword>
<feature type="chain" id="PRO_5009526705" description="Thioredoxin domain-containing protein" evidence="1">
    <location>
        <begin position="24"/>
        <end position="168"/>
    </location>
</feature>
<evidence type="ECO:0000313" key="4">
    <source>
        <dbReference type="Proteomes" id="UP000177925"/>
    </source>
</evidence>
<gene>
    <name evidence="3" type="ORF">A2150_05820</name>
</gene>
<dbReference type="PANTHER" id="PTHR42852">
    <property type="entry name" value="THIOL:DISULFIDE INTERCHANGE PROTEIN DSBE"/>
    <property type="match status" value="1"/>
</dbReference>
<dbReference type="STRING" id="1817758.A2150_05820"/>
<dbReference type="InterPro" id="IPR000866">
    <property type="entry name" value="AhpC/TSA"/>
</dbReference>
<organism evidence="3 4">
    <name type="scientific">Candidatus Muproteobacteria bacterium RBG_16_64_11</name>
    <dbReference type="NCBI Taxonomy" id="1817758"/>
    <lineage>
        <taxon>Bacteria</taxon>
        <taxon>Pseudomonadati</taxon>
        <taxon>Pseudomonadota</taxon>
        <taxon>Candidatus Muproteobacteria</taxon>
    </lineage>
</organism>
<dbReference type="InterPro" id="IPR050553">
    <property type="entry name" value="Thioredoxin_ResA/DsbE_sf"/>
</dbReference>
<sequence length="168" mass="18780">MRTKLLLALFVAAMAHVLPVTFAAPPEETLYDFDGRPHALEEYSGKGKWLVVTVWASDCAVCEKEIPEMVAFHNTHRDQDATVLGISVDGPGRKDEARAFIQRHQVSFPNLLDGGRAFRLIYLRETGRPWFGGTPMNLVYAPDGKLVARRIGPLAKTEIEAFIERESN</sequence>
<dbReference type="Pfam" id="PF00578">
    <property type="entry name" value="AhpC-TSA"/>
    <property type="match status" value="1"/>
</dbReference>
<dbReference type="AlphaFoldDB" id="A0A1F6TIU2"/>
<evidence type="ECO:0000313" key="3">
    <source>
        <dbReference type="EMBL" id="OGI45008.1"/>
    </source>
</evidence>
<dbReference type="CDD" id="cd02966">
    <property type="entry name" value="TlpA_like_family"/>
    <property type="match status" value="1"/>
</dbReference>
<evidence type="ECO:0000259" key="2">
    <source>
        <dbReference type="PROSITE" id="PS51352"/>
    </source>
</evidence>
<proteinExistence type="predicted"/>
<dbReference type="EMBL" id="MFSS01000003">
    <property type="protein sequence ID" value="OGI45008.1"/>
    <property type="molecule type" value="Genomic_DNA"/>
</dbReference>
<feature type="domain" description="Thioredoxin" evidence="2">
    <location>
        <begin position="18"/>
        <end position="168"/>
    </location>
</feature>
<dbReference type="PROSITE" id="PS51352">
    <property type="entry name" value="THIOREDOXIN_2"/>
    <property type="match status" value="1"/>
</dbReference>
<dbReference type="Gene3D" id="3.40.30.10">
    <property type="entry name" value="Glutaredoxin"/>
    <property type="match status" value="1"/>
</dbReference>
<dbReference type="PANTHER" id="PTHR42852:SF18">
    <property type="entry name" value="CHROMOSOME UNDETERMINED SCAFFOLD_47, WHOLE GENOME SHOTGUN SEQUENCE"/>
    <property type="match status" value="1"/>
</dbReference>
<dbReference type="InterPro" id="IPR036249">
    <property type="entry name" value="Thioredoxin-like_sf"/>
</dbReference>
<dbReference type="GO" id="GO:0016491">
    <property type="term" value="F:oxidoreductase activity"/>
    <property type="evidence" value="ECO:0007669"/>
    <property type="project" value="InterPro"/>
</dbReference>
<reference evidence="3 4" key="1">
    <citation type="journal article" date="2016" name="Nat. Commun.">
        <title>Thousands of microbial genomes shed light on interconnected biogeochemical processes in an aquifer system.</title>
        <authorList>
            <person name="Anantharaman K."/>
            <person name="Brown C.T."/>
            <person name="Hug L.A."/>
            <person name="Sharon I."/>
            <person name="Castelle C.J."/>
            <person name="Probst A.J."/>
            <person name="Thomas B.C."/>
            <person name="Singh A."/>
            <person name="Wilkins M.J."/>
            <person name="Karaoz U."/>
            <person name="Brodie E.L."/>
            <person name="Williams K.H."/>
            <person name="Hubbard S.S."/>
            <person name="Banfield J.F."/>
        </authorList>
    </citation>
    <scope>NUCLEOTIDE SEQUENCE [LARGE SCALE GENOMIC DNA]</scope>
</reference>
<protein>
    <recommendedName>
        <fullName evidence="2">Thioredoxin domain-containing protein</fullName>
    </recommendedName>
</protein>
<evidence type="ECO:0000256" key="1">
    <source>
        <dbReference type="SAM" id="SignalP"/>
    </source>
</evidence>
<accession>A0A1F6TIU2</accession>
<dbReference type="Proteomes" id="UP000177925">
    <property type="component" value="Unassembled WGS sequence"/>
</dbReference>
<dbReference type="GO" id="GO:0016209">
    <property type="term" value="F:antioxidant activity"/>
    <property type="evidence" value="ECO:0007669"/>
    <property type="project" value="InterPro"/>
</dbReference>
<name>A0A1F6TIU2_9PROT</name>
<dbReference type="SUPFAM" id="SSF52833">
    <property type="entry name" value="Thioredoxin-like"/>
    <property type="match status" value="1"/>
</dbReference>
<feature type="signal peptide" evidence="1">
    <location>
        <begin position="1"/>
        <end position="23"/>
    </location>
</feature>